<feature type="transmembrane region" description="Helical" evidence="5">
    <location>
        <begin position="63"/>
        <end position="83"/>
    </location>
</feature>
<feature type="transmembrane region" description="Helical" evidence="5">
    <location>
        <begin position="122"/>
        <end position="146"/>
    </location>
</feature>
<feature type="transmembrane region" description="Helical" evidence="5">
    <location>
        <begin position="152"/>
        <end position="171"/>
    </location>
</feature>
<feature type="transmembrane region" description="Helical" evidence="5">
    <location>
        <begin position="288"/>
        <end position="306"/>
    </location>
</feature>
<feature type="transmembrane region" description="Helical" evidence="5">
    <location>
        <begin position="213"/>
        <end position="231"/>
    </location>
</feature>
<accession>A0ABW9E453</accession>
<name>A0ABW9E453_9BURK</name>
<keyword evidence="2 5" id="KW-0812">Transmembrane</keyword>
<dbReference type="RefSeq" id="WP_408340964.1">
    <property type="nucleotide sequence ID" value="NZ_JAQQCF010000068.1"/>
</dbReference>
<dbReference type="PANTHER" id="PTHR11662">
    <property type="entry name" value="SOLUTE CARRIER FAMILY 17"/>
    <property type="match status" value="1"/>
</dbReference>
<dbReference type="EMBL" id="JAQQCF010000068">
    <property type="protein sequence ID" value="MFM0642360.1"/>
    <property type="molecule type" value="Genomic_DNA"/>
</dbReference>
<feature type="transmembrane region" description="Helical" evidence="5">
    <location>
        <begin position="251"/>
        <end position="276"/>
    </location>
</feature>
<protein>
    <submittedName>
        <fullName evidence="7">MFS transporter</fullName>
    </submittedName>
</protein>
<organism evidence="7 8">
    <name type="scientific">Paraburkholderia metrosideri</name>
    <dbReference type="NCBI Taxonomy" id="580937"/>
    <lineage>
        <taxon>Bacteria</taxon>
        <taxon>Pseudomonadati</taxon>
        <taxon>Pseudomonadota</taxon>
        <taxon>Betaproteobacteria</taxon>
        <taxon>Burkholderiales</taxon>
        <taxon>Burkholderiaceae</taxon>
        <taxon>Paraburkholderia</taxon>
    </lineage>
</organism>
<evidence type="ECO:0000256" key="1">
    <source>
        <dbReference type="ARBA" id="ARBA00004141"/>
    </source>
</evidence>
<feature type="transmembrane region" description="Helical" evidence="5">
    <location>
        <begin position="347"/>
        <end position="370"/>
    </location>
</feature>
<feature type="transmembrane region" description="Helical" evidence="5">
    <location>
        <begin position="312"/>
        <end position="335"/>
    </location>
</feature>
<comment type="caution">
    <text evidence="7">The sequence shown here is derived from an EMBL/GenBank/DDBJ whole genome shotgun (WGS) entry which is preliminary data.</text>
</comment>
<dbReference type="SUPFAM" id="SSF103473">
    <property type="entry name" value="MFS general substrate transporter"/>
    <property type="match status" value="1"/>
</dbReference>
<evidence type="ECO:0000313" key="7">
    <source>
        <dbReference type="EMBL" id="MFM0642360.1"/>
    </source>
</evidence>
<dbReference type="InterPro" id="IPR050382">
    <property type="entry name" value="MFS_Na/Anion_cotransporter"/>
</dbReference>
<feature type="transmembrane region" description="Helical" evidence="5">
    <location>
        <begin position="376"/>
        <end position="397"/>
    </location>
</feature>
<evidence type="ECO:0000313" key="8">
    <source>
        <dbReference type="Proteomes" id="UP001629432"/>
    </source>
</evidence>
<proteinExistence type="predicted"/>
<dbReference type="InterPro" id="IPR036259">
    <property type="entry name" value="MFS_trans_sf"/>
</dbReference>
<reference evidence="7 8" key="1">
    <citation type="journal article" date="2024" name="Chem. Sci.">
        <title>Discovery of megapolipeptins by genome mining of a Burkholderiales bacteria collection.</title>
        <authorList>
            <person name="Paulo B.S."/>
            <person name="Recchia M.J.J."/>
            <person name="Lee S."/>
            <person name="Fergusson C.H."/>
            <person name="Romanowski S.B."/>
            <person name="Hernandez A."/>
            <person name="Krull N."/>
            <person name="Liu D.Y."/>
            <person name="Cavanagh H."/>
            <person name="Bos A."/>
            <person name="Gray C.A."/>
            <person name="Murphy B.T."/>
            <person name="Linington R.G."/>
            <person name="Eustaquio A.S."/>
        </authorList>
    </citation>
    <scope>NUCLEOTIDE SEQUENCE [LARGE SCALE GENOMIC DNA]</scope>
    <source>
        <strain evidence="7 8">RL17-338-BIC-A</strain>
    </source>
</reference>
<feature type="domain" description="Major facilitator superfamily (MFS) profile" evidence="6">
    <location>
        <begin position="1"/>
        <end position="402"/>
    </location>
</feature>
<dbReference type="PROSITE" id="PS50850">
    <property type="entry name" value="MFS"/>
    <property type="match status" value="1"/>
</dbReference>
<keyword evidence="4 5" id="KW-0472">Membrane</keyword>
<dbReference type="PANTHER" id="PTHR11662:SF446">
    <property type="entry name" value="SODIUM-DEPENDENT PHOSPHATE TRANSPORT PROTEIN 1, CHLOROPLASTIC"/>
    <property type="match status" value="1"/>
</dbReference>
<comment type="subcellular location">
    <subcellularLocation>
        <location evidence="1">Membrane</location>
        <topology evidence="1">Multi-pass membrane protein</topology>
    </subcellularLocation>
</comment>
<evidence type="ECO:0000256" key="3">
    <source>
        <dbReference type="ARBA" id="ARBA00022989"/>
    </source>
</evidence>
<dbReference type="InterPro" id="IPR000849">
    <property type="entry name" value="Sugar_P_transporter"/>
</dbReference>
<evidence type="ECO:0000259" key="6">
    <source>
        <dbReference type="PROSITE" id="PS50850"/>
    </source>
</evidence>
<gene>
    <name evidence="7" type="ORF">PQQ63_37390</name>
</gene>
<dbReference type="Gene3D" id="1.20.1250.20">
    <property type="entry name" value="MFS general substrate transporter like domains"/>
    <property type="match status" value="2"/>
</dbReference>
<dbReference type="InterPro" id="IPR020846">
    <property type="entry name" value="MFS_dom"/>
</dbReference>
<dbReference type="Pfam" id="PF07690">
    <property type="entry name" value="MFS_1"/>
    <property type="match status" value="1"/>
</dbReference>
<evidence type="ECO:0000256" key="5">
    <source>
        <dbReference type="SAM" id="Phobius"/>
    </source>
</evidence>
<keyword evidence="8" id="KW-1185">Reference proteome</keyword>
<keyword evidence="3 5" id="KW-1133">Transmembrane helix</keyword>
<dbReference type="InterPro" id="IPR011701">
    <property type="entry name" value="MFS"/>
</dbReference>
<dbReference type="PIRSF" id="PIRSF002808">
    <property type="entry name" value="Hexose_phosphate_transp"/>
    <property type="match status" value="1"/>
</dbReference>
<evidence type="ECO:0000256" key="4">
    <source>
        <dbReference type="ARBA" id="ARBA00023136"/>
    </source>
</evidence>
<feature type="transmembrane region" description="Helical" evidence="5">
    <location>
        <begin position="35"/>
        <end position="56"/>
    </location>
</feature>
<dbReference type="CDD" id="cd17319">
    <property type="entry name" value="MFS_ExuT_GudP_like"/>
    <property type="match status" value="1"/>
</dbReference>
<sequence>MLIFSGAVSTIDRAALSVANPLIRHDMGLSVAKMGLLLSVFLWAYAFSQIPVGALIDRFGPRWLLASGIALWSTAQLLCGFVTGTLQFATARALLGIGEAPQFPTAARVVRDWFAVRDRGMATGFFMCASYLGTGVAAPLLTAIMLSFGWRMMFIVMGMLGLGVAVLWFALYQNPSQLKLTAAEDRYRMEGDTSSQLRHISVRQWRSLFRSPTTWGLVIGYFGVIYVNWLFNTWLPGYLQMERHMSLTRVGWAAAIPYTFAVAGALSSGYLVDWLAKRGMSLTNSRRVPACICLVAQTVFVILAALVSDNAVAIACLSGALFCGTAATTIAWAMISVLSPPGCTGSLGALQNFGGYVGGALAPMITGLIVQKTGSFVPALYVGAGMSLFAALAYLLLIRGPVAVAASDAFVDLPAA</sequence>
<dbReference type="Proteomes" id="UP001629432">
    <property type="component" value="Unassembled WGS sequence"/>
</dbReference>
<evidence type="ECO:0000256" key="2">
    <source>
        <dbReference type="ARBA" id="ARBA00022692"/>
    </source>
</evidence>